<evidence type="ECO:0000256" key="5">
    <source>
        <dbReference type="ARBA" id="ARBA00023242"/>
    </source>
</evidence>
<evidence type="ECO:0000256" key="2">
    <source>
        <dbReference type="ARBA" id="ARBA00023015"/>
    </source>
</evidence>
<feature type="compositionally biased region" description="Acidic residues" evidence="6">
    <location>
        <begin position="291"/>
        <end position="300"/>
    </location>
</feature>
<dbReference type="GO" id="GO:0003700">
    <property type="term" value="F:DNA-binding transcription factor activity"/>
    <property type="evidence" value="ECO:0007669"/>
    <property type="project" value="InterPro"/>
</dbReference>
<dbReference type="STRING" id="93759.A0A1R3K7H6"/>
<feature type="region of interest" description="Disordered" evidence="6">
    <location>
        <begin position="280"/>
        <end position="306"/>
    </location>
</feature>
<accession>A0A1R3K7H6</accession>
<dbReference type="PANTHER" id="PTHR31003:SF47">
    <property type="entry name" value="TRANSCRIPTION FACTOR BOA-LIKE"/>
    <property type="match status" value="1"/>
</dbReference>
<evidence type="ECO:0000256" key="6">
    <source>
        <dbReference type="SAM" id="MobiDB-lite"/>
    </source>
</evidence>
<dbReference type="InterPro" id="IPR058673">
    <property type="entry name" value="HHO5-like_N"/>
</dbReference>
<comment type="caution">
    <text evidence="8">The sequence shown here is derived from an EMBL/GenBank/DDBJ whole genome shotgun (WGS) entry which is preliminary data.</text>
</comment>
<evidence type="ECO:0000256" key="3">
    <source>
        <dbReference type="ARBA" id="ARBA00023125"/>
    </source>
</evidence>
<dbReference type="InterPro" id="IPR001005">
    <property type="entry name" value="SANT/Myb"/>
</dbReference>
<organism evidence="8 9">
    <name type="scientific">Corchorus olitorius</name>
    <dbReference type="NCBI Taxonomy" id="93759"/>
    <lineage>
        <taxon>Eukaryota</taxon>
        <taxon>Viridiplantae</taxon>
        <taxon>Streptophyta</taxon>
        <taxon>Embryophyta</taxon>
        <taxon>Tracheophyta</taxon>
        <taxon>Spermatophyta</taxon>
        <taxon>Magnoliopsida</taxon>
        <taxon>eudicotyledons</taxon>
        <taxon>Gunneridae</taxon>
        <taxon>Pentapetalae</taxon>
        <taxon>rosids</taxon>
        <taxon>malvids</taxon>
        <taxon>Malvales</taxon>
        <taxon>Malvaceae</taxon>
        <taxon>Grewioideae</taxon>
        <taxon>Apeibeae</taxon>
        <taxon>Corchorus</taxon>
    </lineage>
</organism>
<dbReference type="InterPro" id="IPR044787">
    <property type="entry name" value="HHO5-like"/>
</dbReference>
<reference evidence="9" key="1">
    <citation type="submission" date="2013-09" db="EMBL/GenBank/DDBJ databases">
        <title>Corchorus olitorius genome sequencing.</title>
        <authorList>
            <person name="Alam M."/>
            <person name="Haque M.S."/>
            <person name="Islam M.S."/>
            <person name="Emdad E.M."/>
            <person name="Islam M.M."/>
            <person name="Ahmed B."/>
            <person name="Halim A."/>
            <person name="Hossen Q.M.M."/>
            <person name="Hossain M.Z."/>
            <person name="Ahmed R."/>
            <person name="Khan M.M."/>
            <person name="Islam R."/>
            <person name="Rashid M.M."/>
            <person name="Khan S.A."/>
            <person name="Rahman M.S."/>
            <person name="Alam M."/>
            <person name="Yahiya A.S."/>
            <person name="Khan M.S."/>
            <person name="Azam M.S."/>
            <person name="Haque T."/>
            <person name="Lashkar M.Z.H."/>
            <person name="Akhand A.I."/>
            <person name="Morshed G."/>
            <person name="Roy S."/>
            <person name="Uddin K.S."/>
            <person name="Rabeya T."/>
            <person name="Hossain A.S."/>
            <person name="Chowdhury A."/>
            <person name="Snigdha A.R."/>
            <person name="Mortoza M.S."/>
            <person name="Matin S.A."/>
            <person name="Hoque S.M.E."/>
            <person name="Islam M.K."/>
            <person name="Roy D.K."/>
            <person name="Haider R."/>
            <person name="Moosa M.M."/>
            <person name="Elias S.M."/>
            <person name="Hasan A.M."/>
            <person name="Jahan S."/>
            <person name="Shafiuddin M."/>
            <person name="Mahmood N."/>
            <person name="Shommy N.S."/>
        </authorList>
    </citation>
    <scope>NUCLEOTIDE SEQUENCE [LARGE SCALE GENOMIC DNA]</scope>
    <source>
        <strain evidence="9">cv. O-4</strain>
    </source>
</reference>
<dbReference type="SUPFAM" id="SSF46689">
    <property type="entry name" value="Homeodomain-like"/>
    <property type="match status" value="1"/>
</dbReference>
<protein>
    <recommendedName>
        <fullName evidence="7">HTH myb-type domain-containing protein</fullName>
    </recommendedName>
</protein>
<dbReference type="GO" id="GO:0005634">
    <property type="term" value="C:nucleus"/>
    <property type="evidence" value="ECO:0007669"/>
    <property type="project" value="UniProtKB-SubCell"/>
</dbReference>
<dbReference type="PROSITE" id="PS51294">
    <property type="entry name" value="HTH_MYB"/>
    <property type="match status" value="1"/>
</dbReference>
<dbReference type="Pfam" id="PF00249">
    <property type="entry name" value="Myb_DNA-binding"/>
    <property type="match status" value="1"/>
</dbReference>
<keyword evidence="3" id="KW-0238">DNA-binding</keyword>
<keyword evidence="4" id="KW-0804">Transcription</keyword>
<feature type="domain" description="HTH myb-type" evidence="7">
    <location>
        <begin position="203"/>
        <end position="259"/>
    </location>
</feature>
<name>A0A1R3K7H6_9ROSI</name>
<evidence type="ECO:0000256" key="4">
    <source>
        <dbReference type="ARBA" id="ARBA00023163"/>
    </source>
</evidence>
<dbReference type="Proteomes" id="UP000187203">
    <property type="component" value="Unassembled WGS sequence"/>
</dbReference>
<dbReference type="Pfam" id="PF26575">
    <property type="entry name" value="HHO5_N"/>
    <property type="match status" value="1"/>
</dbReference>
<dbReference type="AlphaFoldDB" id="A0A1R3K7H6"/>
<keyword evidence="5" id="KW-0539">Nucleus</keyword>
<dbReference type="PANTHER" id="PTHR31003">
    <property type="entry name" value="MYB FAMILY TRANSCRIPTION FACTOR"/>
    <property type="match status" value="1"/>
</dbReference>
<dbReference type="OrthoDB" id="60033at2759"/>
<keyword evidence="9" id="KW-1185">Reference proteome</keyword>
<evidence type="ECO:0000256" key="1">
    <source>
        <dbReference type="ARBA" id="ARBA00004123"/>
    </source>
</evidence>
<evidence type="ECO:0000259" key="7">
    <source>
        <dbReference type="PROSITE" id="PS51294"/>
    </source>
</evidence>
<keyword evidence="2" id="KW-0805">Transcription regulation</keyword>
<dbReference type="InterPro" id="IPR017930">
    <property type="entry name" value="Myb_dom"/>
</dbReference>
<proteinExistence type="predicted"/>
<sequence>MASSSSSGLELNLSLKPSYVPKTIANLLKDLSNIDNEADKLAVLNDYINQLEEELNRIVPFKHQFPQCMLLLMEALEALRDEFVNIKNGKGSDETAKGQHASVVAIKRKHYEEEKADKLASVEKYDCKGKSSAPIQIPISCKGSASILPSLAGNGCSSKEIIRGSCSKSGIIGTNNGLYGMNLKADTLNYQPKPLTQIIWKNNRRSWSPELHSRFVEALHLLGGIEVATPKQIKEIMQVEGLTNDQVKSHLQKYRLHSRKQSAKYRENLVNFQDPWHPQIYYGDPNLSPDQDSDDHDEDNSNNPKG</sequence>
<dbReference type="InterPro" id="IPR009057">
    <property type="entry name" value="Homeodomain-like_sf"/>
</dbReference>
<dbReference type="FunFam" id="1.10.10.60:FF:000007">
    <property type="entry name" value="Two-component response regulator"/>
    <property type="match status" value="1"/>
</dbReference>
<dbReference type="EMBL" id="AWUE01014569">
    <property type="protein sequence ID" value="OMP03029.1"/>
    <property type="molecule type" value="Genomic_DNA"/>
</dbReference>
<dbReference type="InterPro" id="IPR006447">
    <property type="entry name" value="Myb_dom_plants"/>
</dbReference>
<dbReference type="NCBIfam" id="TIGR01557">
    <property type="entry name" value="myb_SHAQKYF"/>
    <property type="match status" value="1"/>
</dbReference>
<gene>
    <name evidence="8" type="ORF">COLO4_10663</name>
</gene>
<dbReference type="Gene3D" id="1.10.10.60">
    <property type="entry name" value="Homeodomain-like"/>
    <property type="match status" value="1"/>
</dbReference>
<comment type="subcellular location">
    <subcellularLocation>
        <location evidence="1">Nucleus</location>
    </subcellularLocation>
</comment>
<evidence type="ECO:0000313" key="9">
    <source>
        <dbReference type="Proteomes" id="UP000187203"/>
    </source>
</evidence>
<evidence type="ECO:0000313" key="8">
    <source>
        <dbReference type="EMBL" id="OMP03029.1"/>
    </source>
</evidence>
<dbReference type="GO" id="GO:0003677">
    <property type="term" value="F:DNA binding"/>
    <property type="evidence" value="ECO:0007669"/>
    <property type="project" value="UniProtKB-KW"/>
</dbReference>